<dbReference type="OrthoDB" id="273181at2759"/>
<dbReference type="GO" id="GO:0031588">
    <property type="term" value="C:nucleotide-activated protein kinase complex"/>
    <property type="evidence" value="ECO:0007669"/>
    <property type="project" value="TreeGrafter"/>
</dbReference>
<dbReference type="Gene3D" id="6.20.250.60">
    <property type="match status" value="1"/>
</dbReference>
<dbReference type="InterPro" id="IPR013783">
    <property type="entry name" value="Ig-like_fold"/>
</dbReference>
<proteinExistence type="inferred from homology"/>
<gene>
    <name evidence="4" type="ORF">BU14_0056s0008</name>
</gene>
<protein>
    <recommendedName>
        <fullName evidence="3">Association with the SNF1 complex (ASC) domain-containing protein</fullName>
    </recommendedName>
</protein>
<dbReference type="EMBL" id="KV918778">
    <property type="protein sequence ID" value="OSX80223.1"/>
    <property type="molecule type" value="Genomic_DNA"/>
</dbReference>
<evidence type="ECO:0000259" key="3">
    <source>
        <dbReference type="SMART" id="SM01010"/>
    </source>
</evidence>
<feature type="region of interest" description="Disordered" evidence="2">
    <location>
        <begin position="118"/>
        <end position="192"/>
    </location>
</feature>
<dbReference type="InterPro" id="IPR050827">
    <property type="entry name" value="CRP1_MDG1_kinase"/>
</dbReference>
<accession>A0A1X6PHT0</accession>
<comment type="similarity">
    <text evidence="1">Belongs to the 5'-AMP-activated protein kinase beta subunit family.</text>
</comment>
<evidence type="ECO:0000256" key="1">
    <source>
        <dbReference type="ARBA" id="ARBA00010926"/>
    </source>
</evidence>
<feature type="compositionally biased region" description="Low complexity" evidence="2">
    <location>
        <begin position="158"/>
        <end position="167"/>
    </location>
</feature>
<keyword evidence="5" id="KW-1185">Reference proteome</keyword>
<dbReference type="SUPFAM" id="SSF81296">
    <property type="entry name" value="E set domains"/>
    <property type="match status" value="1"/>
</dbReference>
<sequence length="244" mass="25582">MSGAVGGAPPRPPPPSGRRFVPRENTAVPTLFTYTAYSASPVLLCGSWDAWASRTPMHRHHEVHTAHLSLLPGTYHYKYIDGGNWRHATDQATTLDDSGNLNNLITVEPAAVEFDLDHSSDSDSAAAGAPAASPPSGGRRPPAADGSGASPRASYDCAAPEAAVVEPPALPPHLRTPSLRSGTSTGCAKAPAGTRGDACGHVRLNHLFIAVPYDGVCCVGVVRRYQATKRVTSLVYLAEAEVNE</sequence>
<dbReference type="SMART" id="SM01010">
    <property type="entry name" value="AMPKBI"/>
    <property type="match status" value="1"/>
</dbReference>
<dbReference type="Pfam" id="PF04739">
    <property type="entry name" value="AMPKBI"/>
    <property type="match status" value="1"/>
</dbReference>
<dbReference type="SUPFAM" id="SSF160219">
    <property type="entry name" value="AMPKBI-like"/>
    <property type="match status" value="1"/>
</dbReference>
<dbReference type="CDD" id="cd02859">
    <property type="entry name" value="E_set_AMPKbeta_like_N"/>
    <property type="match status" value="1"/>
</dbReference>
<organism evidence="4 5">
    <name type="scientific">Porphyra umbilicalis</name>
    <name type="common">Purple laver</name>
    <name type="synonym">Red alga</name>
    <dbReference type="NCBI Taxonomy" id="2786"/>
    <lineage>
        <taxon>Eukaryota</taxon>
        <taxon>Rhodophyta</taxon>
        <taxon>Bangiophyceae</taxon>
        <taxon>Bangiales</taxon>
        <taxon>Bangiaceae</taxon>
        <taxon>Porphyra</taxon>
    </lineage>
</organism>
<dbReference type="Proteomes" id="UP000218209">
    <property type="component" value="Unassembled WGS sequence"/>
</dbReference>
<feature type="compositionally biased region" description="Low complexity" evidence="2">
    <location>
        <begin position="122"/>
        <end position="146"/>
    </location>
</feature>
<dbReference type="InterPro" id="IPR006828">
    <property type="entry name" value="ASC_dom"/>
</dbReference>
<dbReference type="AlphaFoldDB" id="A0A1X6PHT0"/>
<evidence type="ECO:0000313" key="4">
    <source>
        <dbReference type="EMBL" id="OSX80223.1"/>
    </source>
</evidence>
<dbReference type="InterPro" id="IPR014756">
    <property type="entry name" value="Ig_E-set"/>
</dbReference>
<dbReference type="PANTHER" id="PTHR10343">
    <property type="entry name" value="5'-AMP-ACTIVATED PROTEIN KINASE , BETA SUBUNIT"/>
    <property type="match status" value="1"/>
</dbReference>
<feature type="domain" description="Association with the SNF1 complex (ASC)" evidence="3">
    <location>
        <begin position="148"/>
        <end position="237"/>
    </location>
</feature>
<dbReference type="GO" id="GO:0005737">
    <property type="term" value="C:cytoplasm"/>
    <property type="evidence" value="ECO:0007669"/>
    <property type="project" value="TreeGrafter"/>
</dbReference>
<dbReference type="GO" id="GO:0019901">
    <property type="term" value="F:protein kinase binding"/>
    <property type="evidence" value="ECO:0007669"/>
    <property type="project" value="TreeGrafter"/>
</dbReference>
<dbReference type="PANTHER" id="PTHR10343:SF84">
    <property type="entry name" value="5'-AMP-ACTIVATED PROTEIN KINASE SUBUNIT BETA-1"/>
    <property type="match status" value="1"/>
</dbReference>
<dbReference type="InterPro" id="IPR037256">
    <property type="entry name" value="ASC_dom_sf"/>
</dbReference>
<dbReference type="Gene3D" id="2.60.40.10">
    <property type="entry name" value="Immunoglobulins"/>
    <property type="match status" value="1"/>
</dbReference>
<name>A0A1X6PHT0_PORUM</name>
<dbReference type="Pfam" id="PF16561">
    <property type="entry name" value="AMPK1_CBM"/>
    <property type="match status" value="1"/>
</dbReference>
<reference evidence="4 5" key="1">
    <citation type="submission" date="2017-03" db="EMBL/GenBank/DDBJ databases">
        <title>WGS assembly of Porphyra umbilicalis.</title>
        <authorList>
            <person name="Brawley S.H."/>
            <person name="Blouin N.A."/>
            <person name="Ficko-Blean E."/>
            <person name="Wheeler G.L."/>
            <person name="Lohr M."/>
            <person name="Goodson H.V."/>
            <person name="Jenkins J.W."/>
            <person name="Blaby-Haas C.E."/>
            <person name="Helliwell K.E."/>
            <person name="Chan C."/>
            <person name="Marriage T."/>
            <person name="Bhattacharya D."/>
            <person name="Klein A.S."/>
            <person name="Badis Y."/>
            <person name="Brodie J."/>
            <person name="Cao Y."/>
            <person name="Collen J."/>
            <person name="Dittami S.M."/>
            <person name="Gachon C.M."/>
            <person name="Green B.R."/>
            <person name="Karpowicz S."/>
            <person name="Kim J.W."/>
            <person name="Kudahl U."/>
            <person name="Lin S."/>
            <person name="Michel G."/>
            <person name="Mittag M."/>
            <person name="Olson B.J."/>
            <person name="Pangilinan J."/>
            <person name="Peng Y."/>
            <person name="Qiu H."/>
            <person name="Shu S."/>
            <person name="Singer J.T."/>
            <person name="Smith A.G."/>
            <person name="Sprecher B.N."/>
            <person name="Wagner V."/>
            <person name="Wang W."/>
            <person name="Wang Z.-Y."/>
            <person name="Yan J."/>
            <person name="Yarish C."/>
            <person name="Zoeuner-Riek S."/>
            <person name="Zhuang Y."/>
            <person name="Zou Y."/>
            <person name="Lindquist E.A."/>
            <person name="Grimwood J."/>
            <person name="Barry K."/>
            <person name="Rokhsar D.S."/>
            <person name="Schmutz J."/>
            <person name="Stiller J.W."/>
            <person name="Grossman A.R."/>
            <person name="Prochnik S.E."/>
        </authorList>
    </citation>
    <scope>NUCLEOTIDE SEQUENCE [LARGE SCALE GENOMIC DNA]</scope>
    <source>
        <strain evidence="4">4086291</strain>
    </source>
</reference>
<dbReference type="GO" id="GO:0005634">
    <property type="term" value="C:nucleus"/>
    <property type="evidence" value="ECO:0007669"/>
    <property type="project" value="TreeGrafter"/>
</dbReference>
<dbReference type="InterPro" id="IPR032640">
    <property type="entry name" value="AMPK1_CBM"/>
</dbReference>
<feature type="region of interest" description="Disordered" evidence="2">
    <location>
        <begin position="1"/>
        <end position="22"/>
    </location>
</feature>
<evidence type="ECO:0000256" key="2">
    <source>
        <dbReference type="SAM" id="MobiDB-lite"/>
    </source>
</evidence>
<evidence type="ECO:0000313" key="5">
    <source>
        <dbReference type="Proteomes" id="UP000218209"/>
    </source>
</evidence>
<dbReference type="GO" id="GO:0007165">
    <property type="term" value="P:signal transduction"/>
    <property type="evidence" value="ECO:0007669"/>
    <property type="project" value="TreeGrafter"/>
</dbReference>